<evidence type="ECO:0000256" key="5">
    <source>
        <dbReference type="ARBA" id="ARBA00022889"/>
    </source>
</evidence>
<keyword evidence="4 8" id="KW-0106">Calcium</keyword>
<dbReference type="PROSITE" id="PS50268">
    <property type="entry name" value="CADHERIN_2"/>
    <property type="match status" value="3"/>
</dbReference>
<dbReference type="Gene3D" id="2.60.40.60">
    <property type="entry name" value="Cadherins"/>
    <property type="match status" value="4"/>
</dbReference>
<dbReference type="InterPro" id="IPR050971">
    <property type="entry name" value="Cadherin-domain_protein"/>
</dbReference>
<dbReference type="PRINTS" id="PR00205">
    <property type="entry name" value="CADHERIN"/>
</dbReference>
<sequence length="378" mass="40902">MGDEWYLCRLTLTLPSLSDLQWAMFPCPYLAAVGPDAAPGSIVYKLVARQRGGSFRGAQFLLVDGGEDCFEVDRSSGEVRTTGKPLSPSKEYILTVQAVDTQGRKGPRASLAILAGYRPPQFTNSSYSIYIPESTGVGQVVAVVQAISFQKKTLSYMLLVNPGNLFSINQESGAVSVSRAVDYESGPNLHHLQVRASEQDTGLSNIAEVAVHITDENDCTPEFMHSIYSKDNIPETIPPGTSLLQVLARDCDTGLNAEISYFVQSLEFAVSSQGVVSPSRKLNYERPNHMYECVVVAVDKGMPPRTGTASIRIRMANVNDEAPVFSQTVYKTFLSEDAGPETLVAIVHAKDPDGDGVTYAITGGNEDSNFELDNQKGG</sequence>
<evidence type="ECO:0000256" key="1">
    <source>
        <dbReference type="ARBA" id="ARBA00004370"/>
    </source>
</evidence>
<comment type="subcellular location">
    <subcellularLocation>
        <location evidence="1">Membrane</location>
    </subcellularLocation>
</comment>
<dbReference type="FunFam" id="2.60.40.60:FF:000299">
    <property type="entry name" value="Predicted protein"/>
    <property type="match status" value="1"/>
</dbReference>
<feature type="domain" description="Cadherin" evidence="9">
    <location>
        <begin position="123"/>
        <end position="223"/>
    </location>
</feature>
<dbReference type="PANTHER" id="PTHR24025:SF31">
    <property type="entry name" value="NEURAL-CADHERIN"/>
    <property type="match status" value="1"/>
</dbReference>
<feature type="domain" description="Cadherin" evidence="9">
    <location>
        <begin position="326"/>
        <end position="377"/>
    </location>
</feature>
<evidence type="ECO:0000259" key="9">
    <source>
        <dbReference type="PROSITE" id="PS50268"/>
    </source>
</evidence>
<dbReference type="PANTHER" id="PTHR24025">
    <property type="entry name" value="DESMOGLEIN FAMILY MEMBER"/>
    <property type="match status" value="1"/>
</dbReference>
<dbReference type="AlphaFoldDB" id="A0AAD8Z8T7"/>
<dbReference type="SUPFAM" id="SSF49313">
    <property type="entry name" value="Cadherin-like"/>
    <property type="match status" value="4"/>
</dbReference>
<evidence type="ECO:0000313" key="10">
    <source>
        <dbReference type="EMBL" id="KAK1794617.1"/>
    </source>
</evidence>
<dbReference type="EMBL" id="JAROKS010000016">
    <property type="protein sequence ID" value="KAK1794617.1"/>
    <property type="molecule type" value="Genomic_DNA"/>
</dbReference>
<evidence type="ECO:0000256" key="3">
    <source>
        <dbReference type="ARBA" id="ARBA00022737"/>
    </source>
</evidence>
<dbReference type="GO" id="GO:0007156">
    <property type="term" value="P:homophilic cell adhesion via plasma membrane adhesion molecules"/>
    <property type="evidence" value="ECO:0007669"/>
    <property type="project" value="InterPro"/>
</dbReference>
<dbReference type="Proteomes" id="UP001239994">
    <property type="component" value="Unassembled WGS sequence"/>
</dbReference>
<dbReference type="InterPro" id="IPR015919">
    <property type="entry name" value="Cadherin-like_sf"/>
</dbReference>
<organism evidence="10 11">
    <name type="scientific">Electrophorus voltai</name>
    <dbReference type="NCBI Taxonomy" id="2609070"/>
    <lineage>
        <taxon>Eukaryota</taxon>
        <taxon>Metazoa</taxon>
        <taxon>Chordata</taxon>
        <taxon>Craniata</taxon>
        <taxon>Vertebrata</taxon>
        <taxon>Euteleostomi</taxon>
        <taxon>Actinopterygii</taxon>
        <taxon>Neopterygii</taxon>
        <taxon>Teleostei</taxon>
        <taxon>Ostariophysi</taxon>
        <taxon>Gymnotiformes</taxon>
        <taxon>Gymnotoidei</taxon>
        <taxon>Gymnotidae</taxon>
        <taxon>Electrophorus</taxon>
    </lineage>
</organism>
<dbReference type="GO" id="GO:0005509">
    <property type="term" value="F:calcium ion binding"/>
    <property type="evidence" value="ECO:0007669"/>
    <property type="project" value="UniProtKB-UniRule"/>
</dbReference>
<dbReference type="GO" id="GO:0005911">
    <property type="term" value="C:cell-cell junction"/>
    <property type="evidence" value="ECO:0007669"/>
    <property type="project" value="TreeGrafter"/>
</dbReference>
<dbReference type="InterPro" id="IPR002126">
    <property type="entry name" value="Cadherin-like_dom"/>
</dbReference>
<evidence type="ECO:0000256" key="4">
    <source>
        <dbReference type="ARBA" id="ARBA00022837"/>
    </source>
</evidence>
<evidence type="ECO:0000256" key="8">
    <source>
        <dbReference type="PROSITE-ProRule" id="PRU00043"/>
    </source>
</evidence>
<protein>
    <recommendedName>
        <fullName evidence="9">Cadherin domain-containing protein</fullName>
    </recommendedName>
</protein>
<evidence type="ECO:0000256" key="7">
    <source>
        <dbReference type="ARBA" id="ARBA00023136"/>
    </source>
</evidence>
<keyword evidence="6" id="KW-1133">Transmembrane helix</keyword>
<dbReference type="CDD" id="cd11304">
    <property type="entry name" value="Cadherin_repeat"/>
    <property type="match status" value="4"/>
</dbReference>
<dbReference type="Pfam" id="PF00028">
    <property type="entry name" value="Cadherin"/>
    <property type="match status" value="2"/>
</dbReference>
<name>A0AAD8Z8T7_9TELE</name>
<keyword evidence="3" id="KW-0677">Repeat</keyword>
<comment type="caution">
    <text evidence="10">The sequence shown here is derived from an EMBL/GenBank/DDBJ whole genome shotgun (WGS) entry which is preliminary data.</text>
</comment>
<dbReference type="SMART" id="SM00112">
    <property type="entry name" value="CA"/>
    <property type="match status" value="2"/>
</dbReference>
<evidence type="ECO:0000256" key="2">
    <source>
        <dbReference type="ARBA" id="ARBA00022692"/>
    </source>
</evidence>
<proteinExistence type="predicted"/>
<keyword evidence="2" id="KW-0812">Transmembrane</keyword>
<dbReference type="GO" id="GO:0016020">
    <property type="term" value="C:membrane"/>
    <property type="evidence" value="ECO:0007669"/>
    <property type="project" value="UniProtKB-SubCell"/>
</dbReference>
<keyword evidence="11" id="KW-1185">Reference proteome</keyword>
<keyword evidence="7" id="KW-0472">Membrane</keyword>
<accession>A0AAD8Z8T7</accession>
<dbReference type="FunFam" id="2.60.40.60:FF:000232">
    <property type="entry name" value="Neural-cadherin"/>
    <property type="match status" value="1"/>
</dbReference>
<keyword evidence="5" id="KW-0130">Cell adhesion</keyword>
<gene>
    <name evidence="10" type="ORF">P4O66_001335</name>
</gene>
<evidence type="ECO:0000313" key="11">
    <source>
        <dbReference type="Proteomes" id="UP001239994"/>
    </source>
</evidence>
<dbReference type="FunFam" id="2.60.40.60:FF:000157">
    <property type="entry name" value="Neural-cadherin"/>
    <property type="match status" value="1"/>
</dbReference>
<evidence type="ECO:0000256" key="6">
    <source>
        <dbReference type="ARBA" id="ARBA00022989"/>
    </source>
</evidence>
<reference evidence="10" key="1">
    <citation type="submission" date="2023-03" db="EMBL/GenBank/DDBJ databases">
        <title>Electrophorus voltai genome.</title>
        <authorList>
            <person name="Bian C."/>
        </authorList>
    </citation>
    <scope>NUCLEOTIDE SEQUENCE</scope>
    <source>
        <strain evidence="10">CB-2022</strain>
        <tissue evidence="10">Muscle</tissue>
    </source>
</reference>
<feature type="domain" description="Cadherin" evidence="9">
    <location>
        <begin position="233"/>
        <end position="325"/>
    </location>
</feature>